<sequence>MSNVAMRGYSNRGKGSVNFRFNSPFLARKYIDGGWLALSRFPAPYLNFYTVDEMVDSKKDPNLIKLCRLYDPEQKFVLSVSIIAEIEDVPETPVSERKNFAAVDIEAPSKNGFYDAGDFIDDNGQEIYDGQANNRRFERSRSVPNSKRKEIKQANAQKNKDEDTKSVLKSILRSMENIAPGPVYISAAQRNAPYGPVSPQSFATAAAAATAPAPFERNTKQRSTALGIEKSSFRATNGYHHQHNGRQNNGYGAKDKIAVSSHQNRRPCALFGESDLDETEV</sequence>
<proteinExistence type="predicted"/>
<dbReference type="GO" id="GO:0043296">
    <property type="term" value="C:apical junction complex"/>
    <property type="evidence" value="ECO:0007669"/>
    <property type="project" value="TreeGrafter"/>
</dbReference>
<dbReference type="Pfam" id="PF26649">
    <property type="entry name" value="Ajm-1"/>
    <property type="match status" value="1"/>
</dbReference>
<dbReference type="Proteomes" id="UP000887565">
    <property type="component" value="Unplaced"/>
</dbReference>
<feature type="region of interest" description="Disordered" evidence="1">
    <location>
        <begin position="259"/>
        <end position="281"/>
    </location>
</feature>
<dbReference type="InterPro" id="IPR058586">
    <property type="entry name" value="Ajm-1"/>
</dbReference>
<evidence type="ECO:0000313" key="3">
    <source>
        <dbReference type="Proteomes" id="UP000887565"/>
    </source>
</evidence>
<keyword evidence="3" id="KW-1185">Reference proteome</keyword>
<name>A0A915JUI6_ROMCU</name>
<evidence type="ECO:0000313" key="4">
    <source>
        <dbReference type="WBParaSite" id="nRc.2.0.1.t30025-RA"/>
    </source>
</evidence>
<dbReference type="GO" id="GO:0045216">
    <property type="term" value="P:cell-cell junction organization"/>
    <property type="evidence" value="ECO:0007669"/>
    <property type="project" value="InterPro"/>
</dbReference>
<dbReference type="InterPro" id="IPR038825">
    <property type="entry name" value="Apical_junction"/>
</dbReference>
<organism evidence="3 4">
    <name type="scientific">Romanomermis culicivorax</name>
    <name type="common">Nematode worm</name>
    <dbReference type="NCBI Taxonomy" id="13658"/>
    <lineage>
        <taxon>Eukaryota</taxon>
        <taxon>Metazoa</taxon>
        <taxon>Ecdysozoa</taxon>
        <taxon>Nematoda</taxon>
        <taxon>Enoplea</taxon>
        <taxon>Dorylaimia</taxon>
        <taxon>Mermithida</taxon>
        <taxon>Mermithoidea</taxon>
        <taxon>Mermithidae</taxon>
        <taxon>Romanomermis</taxon>
    </lineage>
</organism>
<protein>
    <recommendedName>
        <fullName evidence="2">Apical junction molecule ajm1 alpha/beta domain-containing protein</fullName>
    </recommendedName>
</protein>
<reference evidence="4" key="1">
    <citation type="submission" date="2022-11" db="UniProtKB">
        <authorList>
            <consortium name="WormBaseParasite"/>
        </authorList>
    </citation>
    <scope>IDENTIFICATION</scope>
</reference>
<accession>A0A915JUI6</accession>
<dbReference type="AlphaFoldDB" id="A0A915JUI6"/>
<evidence type="ECO:0000256" key="1">
    <source>
        <dbReference type="SAM" id="MobiDB-lite"/>
    </source>
</evidence>
<evidence type="ECO:0000259" key="2">
    <source>
        <dbReference type="Pfam" id="PF26649"/>
    </source>
</evidence>
<dbReference type="PANTHER" id="PTHR21517:SF3">
    <property type="entry name" value="APICAL JUNCTION COMPONENT 1 HOMOLOG"/>
    <property type="match status" value="1"/>
</dbReference>
<dbReference type="PANTHER" id="PTHR21517">
    <property type="entry name" value="APICAL JUNCTION COMPONENT 1 HOMOLOG"/>
    <property type="match status" value="1"/>
</dbReference>
<feature type="domain" description="Apical junction molecule ajm1 alpha/beta" evidence="2">
    <location>
        <begin position="1"/>
        <end position="91"/>
    </location>
</feature>
<feature type="region of interest" description="Disordered" evidence="1">
    <location>
        <begin position="138"/>
        <end position="164"/>
    </location>
</feature>
<dbReference type="WBParaSite" id="nRc.2.0.1.t30025-RA">
    <property type="protein sequence ID" value="nRc.2.0.1.t30025-RA"/>
    <property type="gene ID" value="nRc.2.0.1.g30025"/>
</dbReference>
<dbReference type="GO" id="GO:0005886">
    <property type="term" value="C:plasma membrane"/>
    <property type="evidence" value="ECO:0007669"/>
    <property type="project" value="TreeGrafter"/>
</dbReference>